<dbReference type="SUPFAM" id="SSF56436">
    <property type="entry name" value="C-type lectin-like"/>
    <property type="match status" value="1"/>
</dbReference>
<dbReference type="SMART" id="SM00034">
    <property type="entry name" value="CLECT"/>
    <property type="match status" value="1"/>
</dbReference>
<keyword evidence="4" id="KW-0430">Lectin</keyword>
<sequence>MIGLFLVCLMVAYIGSTDVAANCEVGWREFNNNCYYFSPKKLNWHDARKTCERKKAGLATVTCVDEHNFIAEQIILEGTRDNWIGGNDIKREGLWAWEHSGEHVRASNFTAWNPGQPNDKKKEQNCLLMDEGCRYNWNDFKCTSRYSFVCEKPSKQETCCQATNTKCCGCPVHC</sequence>
<dbReference type="Pfam" id="PF00059">
    <property type="entry name" value="Lectin_C"/>
    <property type="match status" value="1"/>
</dbReference>
<feature type="signal peptide" evidence="2">
    <location>
        <begin position="1"/>
        <end position="16"/>
    </location>
</feature>
<feature type="domain" description="C-type lectin" evidence="3">
    <location>
        <begin position="30"/>
        <end position="151"/>
    </location>
</feature>
<dbReference type="PROSITE" id="PS50041">
    <property type="entry name" value="C_TYPE_LECTIN_2"/>
    <property type="match status" value="1"/>
</dbReference>
<dbReference type="EMBL" id="MT261182">
    <property type="protein sequence ID" value="QNH85697.1"/>
    <property type="molecule type" value="mRNA"/>
</dbReference>
<name>A0A7G7XXY7_9BIVA</name>
<keyword evidence="2" id="KW-0732">Signal</keyword>
<evidence type="ECO:0000256" key="2">
    <source>
        <dbReference type="SAM" id="SignalP"/>
    </source>
</evidence>
<organism evidence="4">
    <name type="scientific">Anadara kagoshimensis</name>
    <dbReference type="NCBI Taxonomy" id="1390362"/>
    <lineage>
        <taxon>Eukaryota</taxon>
        <taxon>Metazoa</taxon>
        <taxon>Spiralia</taxon>
        <taxon>Lophotrochozoa</taxon>
        <taxon>Mollusca</taxon>
        <taxon>Bivalvia</taxon>
        <taxon>Autobranchia</taxon>
        <taxon>Pteriomorphia</taxon>
        <taxon>Arcoida</taxon>
        <taxon>Arcoidea</taxon>
        <taxon>Arcidae</taxon>
        <taxon>Anadara</taxon>
    </lineage>
</organism>
<dbReference type="InterPro" id="IPR016186">
    <property type="entry name" value="C-type_lectin-like/link_sf"/>
</dbReference>
<proteinExistence type="evidence at transcript level"/>
<evidence type="ECO:0000313" key="4">
    <source>
        <dbReference type="EMBL" id="QNH85697.1"/>
    </source>
</evidence>
<keyword evidence="1" id="KW-1015">Disulfide bond</keyword>
<reference evidence="4" key="1">
    <citation type="journal article" date="2020" name="Fish Shellfish">
        <title>Transcriptomic analysis and expression of C-type lectins in response to Vibrio parahaemolyticus challenge in Scapharca subcrenata.</title>
        <authorList>
            <person name="Lin J."/>
            <person name="Ning J."/>
            <person name="Lu X."/>
            <person name="Chen M."/>
            <person name="Cao W."/>
            <person name="Wang C."/>
        </authorList>
    </citation>
    <scope>NUCLEOTIDE SEQUENCE</scope>
</reference>
<dbReference type="PROSITE" id="PS00615">
    <property type="entry name" value="C_TYPE_LECTIN_1"/>
    <property type="match status" value="1"/>
</dbReference>
<dbReference type="CDD" id="cd00037">
    <property type="entry name" value="CLECT"/>
    <property type="match status" value="1"/>
</dbReference>
<dbReference type="PANTHER" id="PTHR22803">
    <property type="entry name" value="MANNOSE, PHOSPHOLIPASE, LECTIN RECEPTOR RELATED"/>
    <property type="match status" value="1"/>
</dbReference>
<gene>
    <name evidence="4" type="primary">CTL5</name>
</gene>
<dbReference type="GO" id="GO:0030246">
    <property type="term" value="F:carbohydrate binding"/>
    <property type="evidence" value="ECO:0007669"/>
    <property type="project" value="UniProtKB-KW"/>
</dbReference>
<dbReference type="AlphaFoldDB" id="A0A7G7XXY7"/>
<dbReference type="InterPro" id="IPR050111">
    <property type="entry name" value="C-type_lectin/snaclec_domain"/>
</dbReference>
<dbReference type="InterPro" id="IPR016187">
    <property type="entry name" value="CTDL_fold"/>
</dbReference>
<accession>A0A7G7XXY7</accession>
<feature type="chain" id="PRO_5028888587" evidence="2">
    <location>
        <begin position="17"/>
        <end position="174"/>
    </location>
</feature>
<protein>
    <submittedName>
        <fullName evidence="4">C-type lectin 5</fullName>
    </submittedName>
</protein>
<dbReference type="InterPro" id="IPR001304">
    <property type="entry name" value="C-type_lectin-like"/>
</dbReference>
<evidence type="ECO:0000256" key="1">
    <source>
        <dbReference type="ARBA" id="ARBA00023157"/>
    </source>
</evidence>
<dbReference type="InterPro" id="IPR018378">
    <property type="entry name" value="C-type_lectin_CS"/>
</dbReference>
<evidence type="ECO:0000259" key="3">
    <source>
        <dbReference type="PROSITE" id="PS50041"/>
    </source>
</evidence>
<dbReference type="Gene3D" id="3.10.100.10">
    <property type="entry name" value="Mannose-Binding Protein A, subunit A"/>
    <property type="match status" value="1"/>
</dbReference>